<evidence type="ECO:0000313" key="12">
    <source>
        <dbReference type="RefSeq" id="XP_005748556.1"/>
    </source>
</evidence>
<evidence type="ECO:0000256" key="1">
    <source>
        <dbReference type="ARBA" id="ARBA00001968"/>
    </source>
</evidence>
<dbReference type="STRING" id="303518.ENSPNYP00000018178"/>
<dbReference type="GO" id="GO:0016787">
    <property type="term" value="F:hydrolase activity"/>
    <property type="evidence" value="ECO:0007669"/>
    <property type="project" value="UniProtKB-KW"/>
</dbReference>
<organism evidence="10">
    <name type="scientific">Pundamilia nyererei</name>
    <dbReference type="NCBI Taxonomy" id="303518"/>
    <lineage>
        <taxon>Eukaryota</taxon>
        <taxon>Metazoa</taxon>
        <taxon>Chordata</taxon>
        <taxon>Craniata</taxon>
        <taxon>Vertebrata</taxon>
        <taxon>Euteleostomi</taxon>
        <taxon>Actinopterygii</taxon>
        <taxon>Neopterygii</taxon>
        <taxon>Teleostei</taxon>
        <taxon>Neoteleostei</taxon>
        <taxon>Acanthomorphata</taxon>
        <taxon>Ovalentaria</taxon>
        <taxon>Cichlomorphae</taxon>
        <taxon>Cichliformes</taxon>
        <taxon>Cichlidae</taxon>
        <taxon>African cichlids</taxon>
        <taxon>Pseudocrenilabrinae</taxon>
        <taxon>Haplochromini</taxon>
        <taxon>Pundamilia</taxon>
    </lineage>
</organism>
<keyword evidence="11" id="KW-1185">Reference proteome</keyword>
<evidence type="ECO:0000313" key="11">
    <source>
        <dbReference type="Proteomes" id="UP000695023"/>
    </source>
</evidence>
<feature type="region of interest" description="Disordered" evidence="8">
    <location>
        <begin position="353"/>
        <end position="372"/>
    </location>
</feature>
<reference evidence="12" key="2">
    <citation type="submission" date="2025-04" db="UniProtKB">
        <authorList>
            <consortium name="RefSeq"/>
        </authorList>
    </citation>
    <scope>IDENTIFICATION</scope>
</reference>
<comment type="cofactor">
    <cofactor evidence="1">
        <name>a divalent metal cation</name>
        <dbReference type="ChEBI" id="CHEBI:60240"/>
    </cofactor>
</comment>
<evidence type="ECO:0000256" key="6">
    <source>
        <dbReference type="ARBA" id="ARBA00022801"/>
    </source>
</evidence>
<proteinExistence type="inferred from homology"/>
<dbReference type="RefSeq" id="XP_005748556.1">
    <property type="nucleotide sequence ID" value="XM_005748499.2"/>
</dbReference>
<keyword evidence="4" id="KW-0540">Nuclease</keyword>
<comment type="subcellular location">
    <subcellularLocation>
        <location evidence="2">Nucleus</location>
    </subcellularLocation>
</comment>
<evidence type="ECO:0000256" key="2">
    <source>
        <dbReference type="ARBA" id="ARBA00004123"/>
    </source>
</evidence>
<evidence type="ECO:0000256" key="3">
    <source>
        <dbReference type="ARBA" id="ARBA00006958"/>
    </source>
</evidence>
<dbReference type="InterPro" id="IPR027806">
    <property type="entry name" value="HARBI1_dom"/>
</dbReference>
<dbReference type="AlphaFoldDB" id="A0A3B4G949"/>
<keyword evidence="7" id="KW-0539">Nucleus</keyword>
<evidence type="ECO:0000256" key="5">
    <source>
        <dbReference type="ARBA" id="ARBA00022723"/>
    </source>
</evidence>
<evidence type="ECO:0000259" key="9">
    <source>
        <dbReference type="Pfam" id="PF13359"/>
    </source>
</evidence>
<protein>
    <submittedName>
        <fullName evidence="10 12">Nuclease HARBI1</fullName>
    </submittedName>
</protein>
<gene>
    <name evidence="12" type="primary">LOC102200159</name>
</gene>
<sequence length="372" mass="40764">MAFAVPVWLAVQEELLAQNEAECGASSCFDTFDDEALFQLFHLSRPCILFIADAVRIRMKDAAPKKSQLLVDEMVMVALNYYAHGVSTTAVLQKAGLRQTDCPTTVVGTISGVIAGMSDVFISFPLTLDARTNVALKIEKFCEIPNVLGVLAPAHFKIRASPYEKDAFRSFINALGYTSVVSQIICDCDGNILSVEKCCVGGTFEQEMWDSSFKGREMQEDLLSPFWLIGGKGYHLSKHVLTPVSLPANNNEIRFNEAHAKILDVMQTTLDSMKRRFKCLMQLGFAQEGSLNKQSNIIKACSVLHNIAKKFSVPPPPDAGKAEPLYPGKQQSGPVEIKQEALKARQEVIDSKFSAVSSSQDPSGSNVTEEDA</sequence>
<feature type="domain" description="DDE Tnp4" evidence="9">
    <location>
        <begin position="155"/>
        <end position="306"/>
    </location>
</feature>
<accession>A0A3B4G949</accession>
<keyword evidence="5" id="KW-0479">Metal-binding</keyword>
<evidence type="ECO:0000256" key="4">
    <source>
        <dbReference type="ARBA" id="ARBA00022722"/>
    </source>
</evidence>
<dbReference type="Ensembl" id="ENSPNYT00000018631.1">
    <property type="protein sequence ID" value="ENSPNYP00000018178.1"/>
    <property type="gene ID" value="ENSPNYG00000013737.1"/>
</dbReference>
<feature type="region of interest" description="Disordered" evidence="8">
    <location>
        <begin position="314"/>
        <end position="336"/>
    </location>
</feature>
<evidence type="ECO:0000313" key="10">
    <source>
        <dbReference type="Ensembl" id="ENSPNYP00000018178.1"/>
    </source>
</evidence>
<dbReference type="GeneTree" id="ENSGT00940000167839"/>
<dbReference type="OrthoDB" id="9946389at2759"/>
<evidence type="ECO:0000256" key="8">
    <source>
        <dbReference type="SAM" id="MobiDB-lite"/>
    </source>
</evidence>
<keyword evidence="6" id="KW-0378">Hydrolase</keyword>
<feature type="compositionally biased region" description="Polar residues" evidence="8">
    <location>
        <begin position="354"/>
        <end position="372"/>
    </location>
</feature>
<dbReference type="PANTHER" id="PTHR22930">
    <property type="match status" value="1"/>
</dbReference>
<name>A0A3B4G949_9CICH</name>
<dbReference type="Pfam" id="PF13359">
    <property type="entry name" value="DDE_Tnp_4"/>
    <property type="match status" value="1"/>
</dbReference>
<dbReference type="GO" id="GO:0005634">
    <property type="term" value="C:nucleus"/>
    <property type="evidence" value="ECO:0007669"/>
    <property type="project" value="UniProtKB-SubCell"/>
</dbReference>
<dbReference type="Proteomes" id="UP000695023">
    <property type="component" value="Unplaced"/>
</dbReference>
<dbReference type="InterPro" id="IPR045249">
    <property type="entry name" value="HARBI1-like"/>
</dbReference>
<dbReference type="GO" id="GO:0046872">
    <property type="term" value="F:metal ion binding"/>
    <property type="evidence" value="ECO:0007669"/>
    <property type="project" value="UniProtKB-KW"/>
</dbReference>
<dbReference type="GO" id="GO:0004518">
    <property type="term" value="F:nuclease activity"/>
    <property type="evidence" value="ECO:0007669"/>
    <property type="project" value="UniProtKB-KW"/>
</dbReference>
<evidence type="ECO:0000256" key="7">
    <source>
        <dbReference type="ARBA" id="ARBA00023242"/>
    </source>
</evidence>
<comment type="similarity">
    <text evidence="3">Belongs to the HARBI1 family.</text>
</comment>
<reference evidence="10" key="1">
    <citation type="submission" date="2023-09" db="UniProtKB">
        <authorList>
            <consortium name="Ensembl"/>
        </authorList>
    </citation>
    <scope>IDENTIFICATION</scope>
</reference>
<dbReference type="GeneID" id="102200159"/>
<dbReference type="PANTHER" id="PTHR22930:SF252">
    <property type="entry name" value="NUCLEASE HARBI1-RELATED"/>
    <property type="match status" value="1"/>
</dbReference>